<feature type="domain" description="Integrase zinc-binding" evidence="1">
    <location>
        <begin position="175"/>
        <end position="227"/>
    </location>
</feature>
<evidence type="ECO:0000259" key="1">
    <source>
        <dbReference type="Pfam" id="PF17921"/>
    </source>
</evidence>
<dbReference type="PANTHER" id="PTHR48475">
    <property type="entry name" value="RIBONUCLEASE H"/>
    <property type="match status" value="1"/>
</dbReference>
<dbReference type="Pfam" id="PF17921">
    <property type="entry name" value="Integrase_H2C2"/>
    <property type="match status" value="1"/>
</dbReference>
<name>A0A371FZR3_MUCPR</name>
<dbReference type="InterPro" id="IPR041588">
    <property type="entry name" value="Integrase_H2C2"/>
</dbReference>
<dbReference type="InterPro" id="IPR036397">
    <property type="entry name" value="RNaseH_sf"/>
</dbReference>
<reference evidence="2" key="1">
    <citation type="submission" date="2018-05" db="EMBL/GenBank/DDBJ databases">
        <title>Draft genome of Mucuna pruriens seed.</title>
        <authorList>
            <person name="Nnadi N.E."/>
            <person name="Vos R."/>
            <person name="Hasami M.H."/>
            <person name="Devisetty U.K."/>
            <person name="Aguiy J.C."/>
        </authorList>
    </citation>
    <scope>NUCLEOTIDE SEQUENCE [LARGE SCALE GENOMIC DNA]</scope>
    <source>
        <strain evidence="2">JCA_2017</strain>
    </source>
</reference>
<gene>
    <name evidence="2" type="primary">GIN1</name>
    <name evidence="2" type="ORF">CR513_35272</name>
</gene>
<organism evidence="2 3">
    <name type="scientific">Mucuna pruriens</name>
    <name type="common">Velvet bean</name>
    <name type="synonym">Dolichos pruriens</name>
    <dbReference type="NCBI Taxonomy" id="157652"/>
    <lineage>
        <taxon>Eukaryota</taxon>
        <taxon>Viridiplantae</taxon>
        <taxon>Streptophyta</taxon>
        <taxon>Embryophyta</taxon>
        <taxon>Tracheophyta</taxon>
        <taxon>Spermatophyta</taxon>
        <taxon>Magnoliopsida</taxon>
        <taxon>eudicotyledons</taxon>
        <taxon>Gunneridae</taxon>
        <taxon>Pentapetalae</taxon>
        <taxon>rosids</taxon>
        <taxon>fabids</taxon>
        <taxon>Fabales</taxon>
        <taxon>Fabaceae</taxon>
        <taxon>Papilionoideae</taxon>
        <taxon>50 kb inversion clade</taxon>
        <taxon>NPAAA clade</taxon>
        <taxon>indigoferoid/millettioid clade</taxon>
        <taxon>Phaseoleae</taxon>
        <taxon>Mucuna</taxon>
    </lineage>
</organism>
<dbReference type="AlphaFoldDB" id="A0A371FZR3"/>
<dbReference type="PANTHER" id="PTHR48475:SF2">
    <property type="entry name" value="RIBONUCLEASE H"/>
    <property type="match status" value="1"/>
</dbReference>
<dbReference type="InterPro" id="IPR012337">
    <property type="entry name" value="RNaseH-like_sf"/>
</dbReference>
<dbReference type="OrthoDB" id="1739976at2759"/>
<comment type="caution">
    <text evidence="2">The sequence shown here is derived from an EMBL/GenBank/DDBJ whole genome shotgun (WGS) entry which is preliminary data.</text>
</comment>
<keyword evidence="3" id="KW-1185">Reference proteome</keyword>
<dbReference type="Gene3D" id="1.10.340.70">
    <property type="match status" value="1"/>
</dbReference>
<accession>A0A371FZR3</accession>
<proteinExistence type="predicted"/>
<dbReference type="Proteomes" id="UP000257109">
    <property type="component" value="Unassembled WGS sequence"/>
</dbReference>
<evidence type="ECO:0000313" key="3">
    <source>
        <dbReference type="Proteomes" id="UP000257109"/>
    </source>
</evidence>
<dbReference type="SUPFAM" id="SSF53098">
    <property type="entry name" value="Ribonuclease H-like"/>
    <property type="match status" value="2"/>
</dbReference>
<dbReference type="EMBL" id="QJKJ01007251">
    <property type="protein sequence ID" value="RDX83770.1"/>
    <property type="molecule type" value="Genomic_DNA"/>
</dbReference>
<sequence length="291" mass="33289">MLYVDGSSNKKDSEARIILKGPDEVLIEQSLRSSFKASNNQAEYEALLVRIRLEKELGVARLTIKSDSQKQAGTLKKFILLHVLQEKNKREDLLAKLASTTAIQEALGQPTIQEPTVLSSDWKSSWHNPIINYLHTDRMPDELQDAKGIKMEATKYILVAGRLYKQGFSFPLLRVERALKEVHEGVYGSHIGGRVIASKIVRAGFYWPTLRKDTLAFIKKWDKCQRYVPPEQLHSMSSPWPFYMWGVDILGLFPLAPGQVKFLMVIVDYFTKWIEVEPIASISTERVKCFY</sequence>
<dbReference type="Gene3D" id="3.30.420.10">
    <property type="entry name" value="Ribonuclease H-like superfamily/Ribonuclease H"/>
    <property type="match status" value="2"/>
</dbReference>
<dbReference type="GO" id="GO:0003676">
    <property type="term" value="F:nucleic acid binding"/>
    <property type="evidence" value="ECO:0007669"/>
    <property type="project" value="InterPro"/>
</dbReference>
<evidence type="ECO:0000313" key="2">
    <source>
        <dbReference type="EMBL" id="RDX83770.1"/>
    </source>
</evidence>
<protein>
    <submittedName>
        <fullName evidence="2">Gypsy retrotransposon integrase-like protein 1</fullName>
    </submittedName>
</protein>
<feature type="non-terminal residue" evidence="2">
    <location>
        <position position="1"/>
    </location>
</feature>